<evidence type="ECO:0000256" key="1">
    <source>
        <dbReference type="ARBA" id="ARBA00022596"/>
    </source>
</evidence>
<dbReference type="Gene3D" id="3.30.70.1380">
    <property type="entry name" value="Transcriptional regulatory protein pf0864 domain like"/>
    <property type="match status" value="1"/>
</dbReference>
<dbReference type="Gene3D" id="3.10.20.300">
    <property type="entry name" value="mk0293 like domain"/>
    <property type="match status" value="1"/>
</dbReference>
<comment type="caution">
    <text evidence="2">The sequence shown here is derived from an EMBL/GenBank/DDBJ whole genome shotgun (WGS) entry which is preliminary data.</text>
</comment>
<dbReference type="PANTHER" id="PTHR36566">
    <property type="entry name" value="NICKEL INSERTION PROTEIN-RELATED"/>
    <property type="match status" value="1"/>
</dbReference>
<sequence>MQTMMIRGDQPLFFHKLRGPLLRLWEKAGIDSLEQVEGAACSGLAGRVRAEAENQEARLGVANQKVRPGAANQNQAVQPHKTHFEAFLQRAENFRTTCPPDVWQKETEALRQLWTVIEPEACRKNVQILVQPLVIPARLPVAALPLLDGWNVHEDPHIPPEQFSPLVLLWLQETGAKPIGTISGKIKRVEAGDGVAVFFADMNDPAGCGESRTGIPVVHEYRDHGVEHIDEGMFLLQANLDDSSPEWMAHAMERLLEAGANDVHFLPVTMKKSRPGVLVQVLCYQSRLEELKSVLFQETTTFGIRYFPVACHRLARQFATVKTQWGEVPVKIGLHRGKQVQCSPEYAVCAQLAKEAGIPVKQVHQEALSLALAMKVR</sequence>
<reference evidence="2 3" key="1">
    <citation type="submission" date="2013-03" db="EMBL/GenBank/DDBJ databases">
        <title>Assembly of a new bacterial strain Brevibacillus borstelensis AK1.</title>
        <authorList>
            <person name="Rajan I."/>
            <person name="PoliReddy D."/>
            <person name="Sugumar T."/>
            <person name="Rathinam K."/>
            <person name="Alqarawi S."/>
            <person name="Khalil A.B."/>
            <person name="Sivakumar N."/>
        </authorList>
    </citation>
    <scope>NUCLEOTIDE SEQUENCE [LARGE SCALE GENOMIC DNA]</scope>
    <source>
        <strain evidence="2 3">AK1</strain>
    </source>
</reference>
<dbReference type="RefSeq" id="WP_003392324.1">
    <property type="nucleotide sequence ID" value="NZ_APBN01000019.1"/>
</dbReference>
<name>M8DA51_9BACL</name>
<dbReference type="Pfam" id="PF01969">
    <property type="entry name" value="Ni_insertion"/>
    <property type="match status" value="1"/>
</dbReference>
<evidence type="ECO:0000313" key="2">
    <source>
        <dbReference type="EMBL" id="EMT50182.1"/>
    </source>
</evidence>
<dbReference type="Proteomes" id="UP000012081">
    <property type="component" value="Unassembled WGS sequence"/>
</dbReference>
<dbReference type="STRING" id="1300222.I532_23559"/>
<gene>
    <name evidence="2" type="ORF">I532_23559</name>
</gene>
<dbReference type="PATRIC" id="fig|1300222.3.peg.4944"/>
<organism evidence="2 3">
    <name type="scientific">Brevibacillus borstelensis AK1</name>
    <dbReference type="NCBI Taxonomy" id="1300222"/>
    <lineage>
        <taxon>Bacteria</taxon>
        <taxon>Bacillati</taxon>
        <taxon>Bacillota</taxon>
        <taxon>Bacilli</taxon>
        <taxon>Bacillales</taxon>
        <taxon>Paenibacillaceae</taxon>
        <taxon>Brevibacillus</taxon>
    </lineage>
</organism>
<dbReference type="AlphaFoldDB" id="M8DA51"/>
<dbReference type="PANTHER" id="PTHR36566:SF1">
    <property type="entry name" value="PYRIDINIUM-3,5-BISTHIOCARBOXYLIC ACID MONONUCLEOTIDE NICKEL INSERTION PROTEIN"/>
    <property type="match status" value="1"/>
</dbReference>
<proteinExistence type="predicted"/>
<evidence type="ECO:0000313" key="3">
    <source>
        <dbReference type="Proteomes" id="UP000012081"/>
    </source>
</evidence>
<keyword evidence="1" id="KW-0533">Nickel</keyword>
<dbReference type="EMBL" id="APBN01000019">
    <property type="protein sequence ID" value="EMT50182.1"/>
    <property type="molecule type" value="Genomic_DNA"/>
</dbReference>
<protein>
    <submittedName>
        <fullName evidence="2">Uncharacterized protein</fullName>
    </submittedName>
</protein>
<keyword evidence="3" id="KW-1185">Reference proteome</keyword>
<dbReference type="InterPro" id="IPR002822">
    <property type="entry name" value="Ni_insertion"/>
</dbReference>
<accession>M8DA51</accession>